<dbReference type="Proteomes" id="UP001362999">
    <property type="component" value="Unassembled WGS sequence"/>
</dbReference>
<name>A0AAV9ZYZ3_9AGAR</name>
<evidence type="ECO:0000313" key="2">
    <source>
        <dbReference type="Proteomes" id="UP001362999"/>
    </source>
</evidence>
<gene>
    <name evidence="1" type="ORF">R3P38DRAFT_3329613</name>
</gene>
<organism evidence="1 2">
    <name type="scientific">Favolaschia claudopus</name>
    <dbReference type="NCBI Taxonomy" id="2862362"/>
    <lineage>
        <taxon>Eukaryota</taxon>
        <taxon>Fungi</taxon>
        <taxon>Dikarya</taxon>
        <taxon>Basidiomycota</taxon>
        <taxon>Agaricomycotina</taxon>
        <taxon>Agaricomycetes</taxon>
        <taxon>Agaricomycetidae</taxon>
        <taxon>Agaricales</taxon>
        <taxon>Marasmiineae</taxon>
        <taxon>Mycenaceae</taxon>
        <taxon>Favolaschia</taxon>
    </lineage>
</organism>
<proteinExistence type="predicted"/>
<evidence type="ECO:0000313" key="1">
    <source>
        <dbReference type="EMBL" id="KAK6996347.1"/>
    </source>
</evidence>
<evidence type="ECO:0008006" key="3">
    <source>
        <dbReference type="Google" id="ProtNLM"/>
    </source>
</evidence>
<dbReference type="AlphaFoldDB" id="A0AAV9ZYZ3"/>
<accession>A0AAV9ZYZ3</accession>
<reference evidence="1 2" key="1">
    <citation type="journal article" date="2024" name="J Genomics">
        <title>Draft genome sequencing and assembly of Favolaschia claudopus CIRM-BRFM 2984 isolated from oak limbs.</title>
        <authorList>
            <person name="Navarro D."/>
            <person name="Drula E."/>
            <person name="Chaduli D."/>
            <person name="Cazenave R."/>
            <person name="Ahrendt S."/>
            <person name="Wang J."/>
            <person name="Lipzen A."/>
            <person name="Daum C."/>
            <person name="Barry K."/>
            <person name="Grigoriev I.V."/>
            <person name="Favel A."/>
            <person name="Rosso M.N."/>
            <person name="Martin F."/>
        </authorList>
    </citation>
    <scope>NUCLEOTIDE SEQUENCE [LARGE SCALE GENOMIC DNA]</scope>
    <source>
        <strain evidence="1 2">CIRM-BRFM 2984</strain>
    </source>
</reference>
<protein>
    <recommendedName>
        <fullName evidence="3">Reverse transcriptase zinc-binding domain-containing protein</fullName>
    </recommendedName>
</protein>
<dbReference type="EMBL" id="JAWWNJ010000098">
    <property type="protein sequence ID" value="KAK6996347.1"/>
    <property type="molecule type" value="Genomic_DNA"/>
</dbReference>
<sequence length="284" mass="33031">MSQISLDLEPDVIYTNPGIPLASGNQRMFNKILVFLSQKPVRKSTISNLDRVRFIIAEIFDFASSDSMIWNSIRSTNIRRPARNFIWKAMHEAFHVGLFWDHVQHLEHLGLCSECRLPETMEHILLECAFPGQQIIWTLTKRLWNMRWSEWPKLTLGLLLGCALTKYRTLRGSQHHSRNRFFAIIASTSMYLIWNIRNERVLGGRTHTETEIHNRWVALLNSALKRHQLLTDKIRFGSLSRKRQLVLETWRGVLHNEDALPEDWINCKGVLVGIRPDTQNSGIG</sequence>
<comment type="caution">
    <text evidence="1">The sequence shown here is derived from an EMBL/GenBank/DDBJ whole genome shotgun (WGS) entry which is preliminary data.</text>
</comment>
<keyword evidence="2" id="KW-1185">Reference proteome</keyword>